<dbReference type="InterPro" id="IPR045773">
    <property type="entry name" value="DUF6226"/>
</dbReference>
<sequence>MDRSVLLRAVDEAFAETGADTPPWPDPHADREPADEEYSRCLDPAKYRVLAARAEAWTRALCGLGLAREERIPRAAGALWRGEPAVSVDEAVRLWPLGSAGAVPLLFGFGAIDGVPRTVLTVGAGEPAVPAALVPDCGCDACDDGSAGILEVLDEAVLAVVTGEFVHVDAGRGRTITALHDGWSAADWERPLPGVGGALEQARAGTSPYDVVVGRAWETV</sequence>
<proteinExistence type="predicted"/>
<dbReference type="AlphaFoldDB" id="A0A7H1B2U6"/>
<evidence type="ECO:0000256" key="1">
    <source>
        <dbReference type="SAM" id="MobiDB-lite"/>
    </source>
</evidence>
<name>A0A7H1B2U6_9ACTN</name>
<reference evidence="2 3" key="1">
    <citation type="submission" date="2020-09" db="EMBL/GenBank/DDBJ databases">
        <title>A novel species.</title>
        <authorList>
            <person name="Gao J."/>
        </authorList>
    </citation>
    <scope>NUCLEOTIDE SEQUENCE [LARGE SCALE GENOMIC DNA]</scope>
    <source>
        <strain evidence="2 3">CRXT-Y-14</strain>
    </source>
</reference>
<feature type="region of interest" description="Disordered" evidence="1">
    <location>
        <begin position="14"/>
        <end position="37"/>
    </location>
</feature>
<protein>
    <submittedName>
        <fullName evidence="2">Uncharacterized protein</fullName>
    </submittedName>
</protein>
<evidence type="ECO:0000313" key="3">
    <source>
        <dbReference type="Proteomes" id="UP000516428"/>
    </source>
</evidence>
<keyword evidence="3" id="KW-1185">Reference proteome</keyword>
<dbReference type="EMBL" id="CP061281">
    <property type="protein sequence ID" value="QNS03051.1"/>
    <property type="molecule type" value="Genomic_DNA"/>
</dbReference>
<evidence type="ECO:0000313" key="2">
    <source>
        <dbReference type="EMBL" id="QNS03051.1"/>
    </source>
</evidence>
<feature type="compositionally biased region" description="Basic and acidic residues" evidence="1">
    <location>
        <begin position="27"/>
        <end position="37"/>
    </location>
</feature>
<dbReference type="Proteomes" id="UP000516428">
    <property type="component" value="Chromosome"/>
</dbReference>
<dbReference type="KEGG" id="sxn:IAG42_05040"/>
<dbReference type="Pfam" id="PF19736">
    <property type="entry name" value="DUF6226"/>
    <property type="match status" value="1"/>
</dbReference>
<accession>A0A7H1B2U6</accession>
<dbReference type="RefSeq" id="WP_188335806.1">
    <property type="nucleotide sequence ID" value="NZ_CP061281.1"/>
</dbReference>
<organism evidence="2 3">
    <name type="scientific">Streptomyces xanthii</name>
    <dbReference type="NCBI Taxonomy" id="2768069"/>
    <lineage>
        <taxon>Bacteria</taxon>
        <taxon>Bacillati</taxon>
        <taxon>Actinomycetota</taxon>
        <taxon>Actinomycetes</taxon>
        <taxon>Kitasatosporales</taxon>
        <taxon>Streptomycetaceae</taxon>
        <taxon>Streptomyces</taxon>
    </lineage>
</organism>
<gene>
    <name evidence="2" type="ORF">IAG42_05040</name>
</gene>